<evidence type="ECO:0000256" key="2">
    <source>
        <dbReference type="ARBA" id="ARBA00005540"/>
    </source>
</evidence>
<feature type="transmembrane region" description="Helical" evidence="9">
    <location>
        <begin position="44"/>
        <end position="65"/>
    </location>
</feature>
<dbReference type="OrthoDB" id="9809216at2"/>
<dbReference type="Proteomes" id="UP000306420">
    <property type="component" value="Unassembled WGS sequence"/>
</dbReference>
<keyword evidence="3 8" id="KW-0813">Transport</keyword>
<keyword evidence="6 9" id="KW-1133">Transmembrane helix</keyword>
<feature type="transmembrane region" description="Helical" evidence="9">
    <location>
        <begin position="12"/>
        <end position="32"/>
    </location>
</feature>
<proteinExistence type="inferred from homology"/>
<evidence type="ECO:0000313" key="10">
    <source>
        <dbReference type="EMBL" id="TLQ49182.1"/>
    </source>
</evidence>
<feature type="transmembrane region" description="Helical" evidence="9">
    <location>
        <begin position="154"/>
        <end position="178"/>
    </location>
</feature>
<dbReference type="GO" id="GO:0005886">
    <property type="term" value="C:plasma membrane"/>
    <property type="evidence" value="ECO:0007669"/>
    <property type="project" value="UniProtKB-SubCell"/>
</dbReference>
<reference evidence="10 11" key="1">
    <citation type="submission" date="2019-05" db="EMBL/GenBank/DDBJ databases">
        <title>The metagenome of a microbial culture collection derived from dairy environment covers the genomic content of the human microbiome.</title>
        <authorList>
            <person name="Roder T."/>
            <person name="Wuthrich D."/>
            <person name="Sattari Z."/>
            <person name="Von Ah U."/>
            <person name="Bar C."/>
            <person name="Ronchi F."/>
            <person name="Macpherson A.J."/>
            <person name="Ganal-Vonarburg S.C."/>
            <person name="Bruggmann R."/>
            <person name="Vergeres G."/>
        </authorList>
    </citation>
    <scope>NUCLEOTIDE SEQUENCE [LARGE SCALE GENOMIC DNA]</scope>
    <source>
        <strain evidence="10 11">FAM 24227</strain>
    </source>
</reference>
<dbReference type="Pfam" id="PF12822">
    <property type="entry name" value="ECF_trnsprt"/>
    <property type="match status" value="1"/>
</dbReference>
<dbReference type="PANTHER" id="PTHR38438">
    <property type="entry name" value="RIBOFLAVIN TRANSPORTER RIBU"/>
    <property type="match status" value="1"/>
</dbReference>
<dbReference type="RefSeq" id="WP_138403713.1">
    <property type="nucleotide sequence ID" value="NZ_JBQKLU010000002.1"/>
</dbReference>
<evidence type="ECO:0000256" key="9">
    <source>
        <dbReference type="SAM" id="Phobius"/>
    </source>
</evidence>
<comment type="similarity">
    <text evidence="2 8">Belongs to the prokaryotic riboflavin transporter (P-RFT) (TC 2.A.87) family.</text>
</comment>
<dbReference type="PANTHER" id="PTHR38438:SF1">
    <property type="entry name" value="RIBOFLAVIN TRANSPORTER RIBU"/>
    <property type="match status" value="1"/>
</dbReference>
<comment type="function">
    <text evidence="8">Probably a riboflavin-binding protein that interacts with the energy-coupling factor (ECF) ABC-transporter complex.</text>
</comment>
<evidence type="ECO:0000256" key="1">
    <source>
        <dbReference type="ARBA" id="ARBA00004651"/>
    </source>
</evidence>
<protein>
    <recommendedName>
        <fullName evidence="8">Riboflavin transporter</fullName>
    </recommendedName>
</protein>
<feature type="transmembrane region" description="Helical" evidence="9">
    <location>
        <begin position="113"/>
        <end position="134"/>
    </location>
</feature>
<name>A0A5R9EJP0_9LACT</name>
<dbReference type="InterPro" id="IPR025720">
    <property type="entry name" value="RibU"/>
</dbReference>
<dbReference type="InterPro" id="IPR024529">
    <property type="entry name" value="ECF_trnsprt_substrate-spec"/>
</dbReference>
<comment type="caution">
    <text evidence="10">The sequence shown here is derived from an EMBL/GenBank/DDBJ whole genome shotgun (WGS) entry which is preliminary data.</text>
</comment>
<evidence type="ECO:0000256" key="4">
    <source>
        <dbReference type="ARBA" id="ARBA00022475"/>
    </source>
</evidence>
<comment type="subcellular location">
    <subcellularLocation>
        <location evidence="1">Cell membrane</location>
        <topology evidence="1">Multi-pass membrane protein</topology>
    </subcellularLocation>
</comment>
<evidence type="ECO:0000313" key="11">
    <source>
        <dbReference type="Proteomes" id="UP000306420"/>
    </source>
</evidence>
<evidence type="ECO:0000256" key="5">
    <source>
        <dbReference type="ARBA" id="ARBA00022692"/>
    </source>
</evidence>
<sequence>MQKRSQVRTMMLLAILGAWGVILRFFEFPILPAAPFLKIDFSDLAVLVGMLIHGPVGIVVVAFIRDAINYILQGGQAGFPIGAFMSFTASVVMFIPTHFILNSLKKVNWKFKAVLMSITLTVGLVVSMSLINYYVALPIYTTVLNFPIDDYFGYILAVVAPFNLIKGIFLSAGQILVIKIVPNLLRKRNTIYPGYNLLKTN</sequence>
<evidence type="ECO:0000256" key="3">
    <source>
        <dbReference type="ARBA" id="ARBA00022448"/>
    </source>
</evidence>
<dbReference type="EMBL" id="VBSP01000003">
    <property type="protein sequence ID" value="TLQ49182.1"/>
    <property type="molecule type" value="Genomic_DNA"/>
</dbReference>
<dbReference type="GO" id="GO:0032217">
    <property type="term" value="F:riboflavin transmembrane transporter activity"/>
    <property type="evidence" value="ECO:0007669"/>
    <property type="project" value="UniProtKB-UniRule"/>
</dbReference>
<gene>
    <name evidence="10" type="ORF">FEZ33_01980</name>
</gene>
<dbReference type="AlphaFoldDB" id="A0A5R9EJP0"/>
<dbReference type="PIRSF" id="PIRSF037778">
    <property type="entry name" value="UCP037778_transp_RibU"/>
    <property type="match status" value="1"/>
</dbReference>
<dbReference type="Gene3D" id="1.10.1760.20">
    <property type="match status" value="1"/>
</dbReference>
<evidence type="ECO:0000256" key="7">
    <source>
        <dbReference type="ARBA" id="ARBA00023136"/>
    </source>
</evidence>
<feature type="transmembrane region" description="Helical" evidence="9">
    <location>
        <begin position="77"/>
        <end position="101"/>
    </location>
</feature>
<evidence type="ECO:0000256" key="8">
    <source>
        <dbReference type="PIRNR" id="PIRNR037778"/>
    </source>
</evidence>
<keyword evidence="7 8" id="KW-0472">Membrane</keyword>
<keyword evidence="4 8" id="KW-1003">Cell membrane</keyword>
<evidence type="ECO:0000256" key="6">
    <source>
        <dbReference type="ARBA" id="ARBA00022989"/>
    </source>
</evidence>
<accession>A0A5R9EJP0</accession>
<keyword evidence="5 9" id="KW-0812">Transmembrane</keyword>
<organism evidence="10 11">
    <name type="scientific">Ruoffia tabacinasalis</name>
    <dbReference type="NCBI Taxonomy" id="87458"/>
    <lineage>
        <taxon>Bacteria</taxon>
        <taxon>Bacillati</taxon>
        <taxon>Bacillota</taxon>
        <taxon>Bacilli</taxon>
        <taxon>Lactobacillales</taxon>
        <taxon>Aerococcaceae</taxon>
        <taxon>Ruoffia</taxon>
    </lineage>
</organism>